<evidence type="ECO:0000313" key="8">
    <source>
        <dbReference type="Proteomes" id="UP000283513"/>
    </source>
</evidence>
<evidence type="ECO:0000313" key="13">
    <source>
        <dbReference type="Proteomes" id="UP000479531"/>
    </source>
</evidence>
<evidence type="ECO:0000313" key="6">
    <source>
        <dbReference type="EMBL" id="RHG27933.1"/>
    </source>
</evidence>
<dbReference type="EMBL" id="QSFP01000021">
    <property type="protein sequence ID" value="RHA65234.1"/>
    <property type="molecule type" value="Genomic_DNA"/>
</dbReference>
<dbReference type="EMBL" id="WNAJ01000004">
    <property type="protein sequence ID" value="MTR84376.1"/>
    <property type="molecule type" value="Genomic_DNA"/>
</dbReference>
<dbReference type="Proteomes" id="UP000283513">
    <property type="component" value="Unassembled WGS sequence"/>
</dbReference>
<dbReference type="Proteomes" id="UP000479531">
    <property type="component" value="Unassembled WGS sequence"/>
</dbReference>
<dbReference type="Proteomes" id="UP000283586">
    <property type="component" value="Unassembled WGS sequence"/>
</dbReference>
<protein>
    <submittedName>
        <fullName evidence="3">Phospho-N-acetylmuramoyl-pentapeptide-transferase</fullName>
    </submittedName>
</protein>
<dbReference type="GO" id="GO:0016740">
    <property type="term" value="F:transferase activity"/>
    <property type="evidence" value="ECO:0007669"/>
    <property type="project" value="UniProtKB-KW"/>
</dbReference>
<evidence type="ECO:0000313" key="12">
    <source>
        <dbReference type="Proteomes" id="UP000478483"/>
    </source>
</evidence>
<dbReference type="Proteomes" id="UP000284465">
    <property type="component" value="Unassembled WGS sequence"/>
</dbReference>
<proteinExistence type="predicted"/>
<reference evidence="3 13" key="3">
    <citation type="submission" date="2019-10" db="EMBL/GenBank/DDBJ databases">
        <title>Roseburia spp. ameliorate alcoholic fatty liver via restoration of gut barrier function.</title>
        <authorList>
            <person name="Seo B."/>
            <person name="Ko G."/>
        </authorList>
    </citation>
    <scope>NUCLEOTIDE SEQUENCE [LARGE SCALE GENOMIC DNA]</scope>
    <source>
        <strain evidence="3 13">SNUG30017</strain>
    </source>
</reference>
<gene>
    <name evidence="6" type="ORF">DW264_10660</name>
    <name evidence="5" type="ORF">DW856_14355</name>
    <name evidence="4" type="ORF">DW927_15220</name>
    <name evidence="7" type="ORF">DWZ31_08190</name>
    <name evidence="3" type="ORF">GCK47_11895</name>
    <name evidence="2" type="ORF">GMD50_04745</name>
</gene>
<keyword evidence="1" id="KW-1133">Transmembrane helix</keyword>
<dbReference type="Proteomes" id="UP000478483">
    <property type="component" value="Unassembled WGS sequence"/>
</dbReference>
<evidence type="ECO:0000256" key="1">
    <source>
        <dbReference type="SAM" id="Phobius"/>
    </source>
</evidence>
<evidence type="ECO:0000313" key="3">
    <source>
        <dbReference type="EMBL" id="MVQ46383.1"/>
    </source>
</evidence>
<evidence type="ECO:0000313" key="4">
    <source>
        <dbReference type="EMBL" id="RHA65234.1"/>
    </source>
</evidence>
<organism evidence="3 13">
    <name type="scientific">Roseburia intestinalis</name>
    <dbReference type="NCBI Taxonomy" id="166486"/>
    <lineage>
        <taxon>Bacteria</taxon>
        <taxon>Bacillati</taxon>
        <taxon>Bacillota</taxon>
        <taxon>Clostridia</taxon>
        <taxon>Lachnospirales</taxon>
        <taxon>Lachnospiraceae</taxon>
        <taxon>Roseburia</taxon>
    </lineage>
</organism>
<comment type="caution">
    <text evidence="3">The sequence shown here is derived from an EMBL/GenBank/DDBJ whole genome shotgun (WGS) entry which is preliminary data.</text>
</comment>
<dbReference type="Proteomes" id="UP000284051">
    <property type="component" value="Unassembled WGS sequence"/>
</dbReference>
<dbReference type="AlphaFoldDB" id="A0A1Q6SAA4"/>
<dbReference type="EMBL" id="QRID01000009">
    <property type="protein sequence ID" value="RHG27933.1"/>
    <property type="molecule type" value="Genomic_DNA"/>
</dbReference>
<dbReference type="EMBL" id="WGGT01000014">
    <property type="protein sequence ID" value="MVQ46383.1"/>
    <property type="molecule type" value="Genomic_DNA"/>
</dbReference>
<evidence type="ECO:0000313" key="2">
    <source>
        <dbReference type="EMBL" id="MTR84376.1"/>
    </source>
</evidence>
<evidence type="ECO:0000313" key="11">
    <source>
        <dbReference type="Proteomes" id="UP000284465"/>
    </source>
</evidence>
<reference evidence="2 12" key="2">
    <citation type="journal article" date="2019" name="Nat. Med.">
        <title>A library of human gut bacterial isolates paired with longitudinal multiomics data enables mechanistic microbiome research.</title>
        <authorList>
            <person name="Poyet M."/>
            <person name="Groussin M."/>
            <person name="Gibbons S.M."/>
            <person name="Avila-Pacheco J."/>
            <person name="Jiang X."/>
            <person name="Kearney S.M."/>
            <person name="Perrotta A.R."/>
            <person name="Berdy B."/>
            <person name="Zhao S."/>
            <person name="Lieberman T.D."/>
            <person name="Swanson P.K."/>
            <person name="Smith M."/>
            <person name="Roesemann S."/>
            <person name="Alexander J.E."/>
            <person name="Rich S.A."/>
            <person name="Livny J."/>
            <person name="Vlamakis H."/>
            <person name="Clish C."/>
            <person name="Bullock K."/>
            <person name="Deik A."/>
            <person name="Scott J."/>
            <person name="Pierce K.A."/>
            <person name="Xavier R.J."/>
            <person name="Alm E.J."/>
        </authorList>
    </citation>
    <scope>NUCLEOTIDE SEQUENCE [LARGE SCALE GENOMIC DNA]</scope>
    <source>
        <strain evidence="2 12">BIOML-A1</strain>
    </source>
</reference>
<keyword evidence="3" id="KW-0808">Transferase</keyword>
<sequence length="86" mass="9462">MESKMKFSWRMIAAAFSYALGVLGWCYVGGYKILTGPVRELILAQMAGSMSLGRLVAALIEGFIYLSLAGGVWCIGYMLSSHFRED</sequence>
<name>A0A1Q6SAA4_9FIRM</name>
<reference evidence="8 9" key="1">
    <citation type="submission" date="2018-08" db="EMBL/GenBank/DDBJ databases">
        <title>A genome reference for cultivated species of the human gut microbiota.</title>
        <authorList>
            <person name="Zou Y."/>
            <person name="Xue W."/>
            <person name="Luo G."/>
        </authorList>
    </citation>
    <scope>NUCLEOTIDE SEQUENCE [LARGE SCALE GENOMIC DNA]</scope>
    <source>
        <strain evidence="7 9">AF31-21AC</strain>
        <strain evidence="6 10">AM22-21LB</strain>
        <strain evidence="5 8">AM37-1AC</strain>
        <strain evidence="4 11">AM43-11</strain>
    </source>
</reference>
<dbReference type="EMBL" id="QRQN01000008">
    <property type="protein sequence ID" value="RHN08872.1"/>
    <property type="molecule type" value="Genomic_DNA"/>
</dbReference>
<dbReference type="OrthoDB" id="2058160at2"/>
<evidence type="ECO:0000313" key="7">
    <source>
        <dbReference type="EMBL" id="RHN08872.1"/>
    </source>
</evidence>
<evidence type="ECO:0000313" key="10">
    <source>
        <dbReference type="Proteomes" id="UP000284051"/>
    </source>
</evidence>
<accession>A0A1Q6SAA4</accession>
<feature type="transmembrane region" description="Helical" evidence="1">
    <location>
        <begin position="12"/>
        <end position="34"/>
    </location>
</feature>
<feature type="transmembrane region" description="Helical" evidence="1">
    <location>
        <begin position="54"/>
        <end position="79"/>
    </location>
</feature>
<keyword evidence="1" id="KW-0812">Transmembrane</keyword>
<keyword evidence="1" id="KW-0472">Membrane</keyword>
<evidence type="ECO:0000313" key="9">
    <source>
        <dbReference type="Proteomes" id="UP000283586"/>
    </source>
</evidence>
<evidence type="ECO:0000313" key="5">
    <source>
        <dbReference type="EMBL" id="RHC15217.1"/>
    </source>
</evidence>
<dbReference type="EMBL" id="QSHO01000013">
    <property type="protein sequence ID" value="RHC15217.1"/>
    <property type="molecule type" value="Genomic_DNA"/>
</dbReference>